<dbReference type="EMBL" id="CAFBMV010000001">
    <property type="protein sequence ID" value="CAB4912597.1"/>
    <property type="molecule type" value="Genomic_DNA"/>
</dbReference>
<feature type="domain" description="UPF0033" evidence="2">
    <location>
        <begin position="4"/>
        <end position="28"/>
    </location>
</feature>
<dbReference type="SUPFAM" id="SSF64307">
    <property type="entry name" value="SirA-like"/>
    <property type="match status" value="1"/>
</dbReference>
<evidence type="ECO:0000313" key="7">
    <source>
        <dbReference type="EMBL" id="CAB5054732.1"/>
    </source>
</evidence>
<dbReference type="PANTHER" id="PTHR33279:SF6">
    <property type="entry name" value="SULFUR CARRIER PROTEIN YEDF-RELATED"/>
    <property type="match status" value="1"/>
</dbReference>
<dbReference type="PROSITE" id="PS01148">
    <property type="entry name" value="UPF0033"/>
    <property type="match status" value="1"/>
</dbReference>
<protein>
    <submittedName>
        <fullName evidence="3">Unannotated protein</fullName>
    </submittedName>
</protein>
<dbReference type="EMBL" id="CAFBLE010000002">
    <property type="protein sequence ID" value="CAB4858484.1"/>
    <property type="molecule type" value="Genomic_DNA"/>
</dbReference>
<gene>
    <name evidence="3" type="ORF">UFOPK2289_00193</name>
    <name evidence="4" type="ORF">UFOPK2822_00467</name>
    <name evidence="5" type="ORF">UFOPK3346_00329</name>
    <name evidence="6" type="ORF">UFOPK3670_00141</name>
    <name evidence="7" type="ORF">UFOPK4308_00356</name>
</gene>
<evidence type="ECO:0000313" key="5">
    <source>
        <dbReference type="EMBL" id="CAB4858484.1"/>
    </source>
</evidence>
<name>A0A6J6L7A4_9ZZZZ</name>
<evidence type="ECO:0000256" key="1">
    <source>
        <dbReference type="ARBA" id="ARBA00008984"/>
    </source>
</evidence>
<dbReference type="PANTHER" id="PTHR33279">
    <property type="entry name" value="SULFUR CARRIER PROTEIN YEDF-RELATED"/>
    <property type="match status" value="1"/>
</dbReference>
<evidence type="ECO:0000313" key="3">
    <source>
        <dbReference type="EMBL" id="CAB4657088.1"/>
    </source>
</evidence>
<dbReference type="AlphaFoldDB" id="A0A6J6L7A4"/>
<dbReference type="EMBL" id="CAEZZC010000004">
    <property type="protein sequence ID" value="CAB4745348.1"/>
    <property type="molecule type" value="Genomic_DNA"/>
</dbReference>
<reference evidence="3" key="1">
    <citation type="submission" date="2020-05" db="EMBL/GenBank/DDBJ databases">
        <authorList>
            <person name="Chiriac C."/>
            <person name="Salcher M."/>
            <person name="Ghai R."/>
            <person name="Kavagutti S V."/>
        </authorList>
    </citation>
    <scope>NUCLEOTIDE SEQUENCE</scope>
</reference>
<dbReference type="EMBL" id="CAEZWT010000003">
    <property type="protein sequence ID" value="CAB4657088.1"/>
    <property type="molecule type" value="Genomic_DNA"/>
</dbReference>
<proteinExistence type="inferred from homology"/>
<organism evidence="3">
    <name type="scientific">freshwater metagenome</name>
    <dbReference type="NCBI Taxonomy" id="449393"/>
    <lineage>
        <taxon>unclassified sequences</taxon>
        <taxon>metagenomes</taxon>
        <taxon>ecological metagenomes</taxon>
    </lineage>
</organism>
<dbReference type="EMBL" id="CAFBQL010000002">
    <property type="protein sequence ID" value="CAB5054732.1"/>
    <property type="molecule type" value="Genomic_DNA"/>
</dbReference>
<dbReference type="InterPro" id="IPR001455">
    <property type="entry name" value="TusA-like"/>
</dbReference>
<sequence>MKEVNCIGKRCPQPIIDIAKEVAQLEMGEDIVLLADDPATLPDLRAWARMTGNAVTVESATRFLVTRQNQS</sequence>
<accession>A0A6J6L7A4</accession>
<evidence type="ECO:0000313" key="4">
    <source>
        <dbReference type="EMBL" id="CAB4745348.1"/>
    </source>
</evidence>
<dbReference type="InterPro" id="IPR036868">
    <property type="entry name" value="TusA-like_sf"/>
</dbReference>
<dbReference type="Gene3D" id="3.30.110.40">
    <property type="entry name" value="TusA-like domain"/>
    <property type="match status" value="1"/>
</dbReference>
<evidence type="ECO:0000313" key="6">
    <source>
        <dbReference type="EMBL" id="CAB4912597.1"/>
    </source>
</evidence>
<comment type="similarity">
    <text evidence="1">Belongs to the sulfur carrier protein TusA family.</text>
</comment>
<evidence type="ECO:0000259" key="2">
    <source>
        <dbReference type="PROSITE" id="PS01148"/>
    </source>
</evidence>
<dbReference type="CDD" id="cd00291">
    <property type="entry name" value="SirA_YedF_YeeD"/>
    <property type="match status" value="1"/>
</dbReference>
<dbReference type="Pfam" id="PF01206">
    <property type="entry name" value="TusA"/>
    <property type="match status" value="1"/>
</dbReference>